<dbReference type="RefSeq" id="WP_004380376.1">
    <property type="nucleotide sequence ID" value="NZ_JH114215.1"/>
</dbReference>
<feature type="region of interest" description="Disordered" evidence="1">
    <location>
        <begin position="290"/>
        <end position="348"/>
    </location>
</feature>
<sequence length="348" mass="39293">MNRKKYLLLALLLTMVTAGGAQPPARRAEAAAKVQKTNANNLTLRAKLTFPTANPVSEDVVWRRDVYRELRLDDAANVGLAYPVVPTDGNMNLFTLLFKLMMAGPARGGVNVYQYRLDGQERFADDARIKPLTFLDDHHIFYEKTDKGVHIDNSDIPSAEVKRYYIKESAYYDQTTASFHRKVVALCPILERDDDFGHGTTSYPLFWVRYDDVAPALAKQRVRTSALNQAETMSLADFFTLHLYRGKIYKTDNLLGQTRPSLGNDSTLTQEQRRIEQEIATFESRIWGDPARKDSVDSTAAQQQGTAKASRKREERKPAATPKRLRRGASQKAAGSTPARVSVRRERH</sequence>
<evidence type="ECO:0000256" key="1">
    <source>
        <dbReference type="SAM" id="MobiDB-lite"/>
    </source>
</evidence>
<dbReference type="Pfam" id="PF19841">
    <property type="entry name" value="GldN"/>
    <property type="match status" value="1"/>
</dbReference>
<evidence type="ECO:0008006" key="5">
    <source>
        <dbReference type="Google" id="ProtNLM"/>
    </source>
</evidence>
<name>G1WBY9_9BACT</name>
<evidence type="ECO:0000256" key="2">
    <source>
        <dbReference type="SAM" id="SignalP"/>
    </source>
</evidence>
<feature type="chain" id="PRO_5003425937" description="Gliding motility associated protein GldN" evidence="2">
    <location>
        <begin position="22"/>
        <end position="348"/>
    </location>
</feature>
<dbReference type="Proteomes" id="UP000005141">
    <property type="component" value="Unassembled WGS sequence"/>
</dbReference>
<keyword evidence="2" id="KW-0732">Signal</keyword>
<reference evidence="3 4" key="1">
    <citation type="submission" date="2011-07" db="EMBL/GenBank/DDBJ databases">
        <title>The Genome Sequence of Prevotella oulorum F0390.</title>
        <authorList>
            <consortium name="The Broad Institute Genome Sequencing Platform"/>
            <consortium name="The Broad Institute Genome Sequencing Center for Infectious Disease"/>
            <person name="Earl A."/>
            <person name="Ward D."/>
            <person name="Feldgarden M."/>
            <person name="Gevers D."/>
            <person name="Izard J."/>
            <person name="Ganesan A."/>
            <person name="Baranova O.V."/>
            <person name="Blanton J.M."/>
            <person name="Tanner A.C."/>
            <person name="Dewhirst F.E."/>
            <person name="Young S.K."/>
            <person name="Zeng Q."/>
            <person name="Gargeya S."/>
            <person name="Fitzgerald M."/>
            <person name="Haas B."/>
            <person name="Abouelleil A."/>
            <person name="Alvarado L."/>
            <person name="Arachchi H.M."/>
            <person name="Berlin A."/>
            <person name="Brown A."/>
            <person name="Chapman S.B."/>
            <person name="Chen Z."/>
            <person name="Dunbar C."/>
            <person name="Freedman E."/>
            <person name="Gearin G."/>
            <person name="Gellesch M."/>
            <person name="Goldberg J."/>
            <person name="Griggs A."/>
            <person name="Gujja S."/>
            <person name="Heiman D."/>
            <person name="Howarth C."/>
            <person name="Larson L."/>
            <person name="Lui A."/>
            <person name="MacDonald P.J.P."/>
            <person name="Mehta T."/>
            <person name="Montmayeur A."/>
            <person name="Murphy C."/>
            <person name="Neiman D."/>
            <person name="Pearson M."/>
            <person name="Priest M."/>
            <person name="Roberts A."/>
            <person name="Saif S."/>
            <person name="Shea T."/>
            <person name="Shenoy N."/>
            <person name="Sisk P."/>
            <person name="Stolte C."/>
            <person name="Sykes S."/>
            <person name="Wortman J."/>
            <person name="Nusbaum C."/>
            <person name="Birren B."/>
        </authorList>
    </citation>
    <scope>NUCLEOTIDE SEQUENCE [LARGE SCALE GENOMIC DNA]</scope>
    <source>
        <strain evidence="3 4">F0390</strain>
    </source>
</reference>
<dbReference type="InterPro" id="IPR019847">
    <property type="entry name" value="Gliding_motility_assoc_GldN"/>
</dbReference>
<gene>
    <name evidence="3" type="ORF">HMPREF9431_01340</name>
</gene>
<accession>G1WBY9</accession>
<dbReference type="GeneID" id="95425969"/>
<dbReference type="EMBL" id="ADGI01000044">
    <property type="protein sequence ID" value="EGV31593.1"/>
    <property type="molecule type" value="Genomic_DNA"/>
</dbReference>
<feature type="compositionally biased region" description="Polar residues" evidence="1">
    <location>
        <begin position="297"/>
        <end position="307"/>
    </location>
</feature>
<feature type="signal peptide" evidence="2">
    <location>
        <begin position="1"/>
        <end position="21"/>
    </location>
</feature>
<dbReference type="AlphaFoldDB" id="G1WBY9"/>
<evidence type="ECO:0000313" key="3">
    <source>
        <dbReference type="EMBL" id="EGV31593.1"/>
    </source>
</evidence>
<keyword evidence="4" id="KW-1185">Reference proteome</keyword>
<dbReference type="HOGENOM" id="CLU_056167_0_0_10"/>
<evidence type="ECO:0000313" key="4">
    <source>
        <dbReference type="Proteomes" id="UP000005141"/>
    </source>
</evidence>
<organism evidence="3 4">
    <name type="scientific">Segatella oulorum F0390</name>
    <dbReference type="NCBI Taxonomy" id="702438"/>
    <lineage>
        <taxon>Bacteria</taxon>
        <taxon>Pseudomonadati</taxon>
        <taxon>Bacteroidota</taxon>
        <taxon>Bacteroidia</taxon>
        <taxon>Bacteroidales</taxon>
        <taxon>Prevotellaceae</taxon>
        <taxon>Segatella</taxon>
    </lineage>
</organism>
<proteinExistence type="predicted"/>
<dbReference type="eggNOG" id="ENOG502Z7JF">
    <property type="taxonomic scope" value="Bacteria"/>
</dbReference>
<protein>
    <recommendedName>
        <fullName evidence="5">Gliding motility associated protein GldN</fullName>
    </recommendedName>
</protein>
<dbReference type="OrthoDB" id="1141916at2"/>
<comment type="caution">
    <text evidence="3">The sequence shown here is derived from an EMBL/GenBank/DDBJ whole genome shotgun (WGS) entry which is preliminary data.</text>
</comment>
<dbReference type="PATRIC" id="fig|702438.4.peg.1384"/>
<dbReference type="NCBIfam" id="TIGR03523">
    <property type="entry name" value="GldN"/>
    <property type="match status" value="1"/>
</dbReference>